<proteinExistence type="predicted"/>
<accession>A0A6L3VVN1</accession>
<keyword evidence="2" id="KW-0489">Methyltransferase</keyword>
<organism evidence="2 3">
    <name type="scientific">Actinomadura montaniterrae</name>
    <dbReference type="NCBI Taxonomy" id="1803903"/>
    <lineage>
        <taxon>Bacteria</taxon>
        <taxon>Bacillati</taxon>
        <taxon>Actinomycetota</taxon>
        <taxon>Actinomycetes</taxon>
        <taxon>Streptosporangiales</taxon>
        <taxon>Thermomonosporaceae</taxon>
        <taxon>Actinomadura</taxon>
    </lineage>
</organism>
<keyword evidence="2" id="KW-0808">Transferase</keyword>
<feature type="domain" description="Methyltransferase type 11" evidence="1">
    <location>
        <begin position="51"/>
        <end position="134"/>
    </location>
</feature>
<name>A0A6L3VVN1_9ACTN</name>
<keyword evidence="3" id="KW-1185">Reference proteome</keyword>
<dbReference type="AlphaFoldDB" id="A0A6L3VVN1"/>
<dbReference type="SUPFAM" id="SSF53335">
    <property type="entry name" value="S-adenosyl-L-methionine-dependent methyltransferases"/>
    <property type="match status" value="1"/>
</dbReference>
<evidence type="ECO:0000313" key="3">
    <source>
        <dbReference type="Proteomes" id="UP000483004"/>
    </source>
</evidence>
<dbReference type="GO" id="GO:0032259">
    <property type="term" value="P:methylation"/>
    <property type="evidence" value="ECO:0007669"/>
    <property type="project" value="UniProtKB-KW"/>
</dbReference>
<gene>
    <name evidence="2" type="ORF">F9B16_12750</name>
</gene>
<dbReference type="OrthoDB" id="65624at2"/>
<dbReference type="PANTHER" id="PTHR43591:SF99">
    <property type="entry name" value="OS06G0646000 PROTEIN"/>
    <property type="match status" value="1"/>
</dbReference>
<dbReference type="PANTHER" id="PTHR43591">
    <property type="entry name" value="METHYLTRANSFERASE"/>
    <property type="match status" value="1"/>
</dbReference>
<sequence>MNWKTSHLQAALYDAGVHNPTVSRLAARVLWGYDITHLWRSLGDRPPGLTLDIPCGGGLAPSTAHQVSADLSASMLHRARRRGAHTLVQADITHLPFPSSTFDTCLTHNGLHCLPDPAAAVRELARVLRPGGTLRGTTLVRGTAPRHDALYALMRRLGLFGPSGTTADLRAWLTAAGLTDITLTPSGAVTGFTARKSGTQHSRTSAKVV</sequence>
<protein>
    <submittedName>
        <fullName evidence="2">Class I SAM-dependent methyltransferase</fullName>
    </submittedName>
</protein>
<dbReference type="GO" id="GO:0008757">
    <property type="term" value="F:S-adenosylmethionine-dependent methyltransferase activity"/>
    <property type="evidence" value="ECO:0007669"/>
    <property type="project" value="InterPro"/>
</dbReference>
<comment type="caution">
    <text evidence="2">The sequence shown here is derived from an EMBL/GenBank/DDBJ whole genome shotgun (WGS) entry which is preliminary data.</text>
</comment>
<dbReference type="CDD" id="cd02440">
    <property type="entry name" value="AdoMet_MTases"/>
    <property type="match status" value="1"/>
</dbReference>
<dbReference type="Proteomes" id="UP000483004">
    <property type="component" value="Unassembled WGS sequence"/>
</dbReference>
<dbReference type="Gene3D" id="3.40.50.150">
    <property type="entry name" value="Vaccinia Virus protein VP39"/>
    <property type="match status" value="1"/>
</dbReference>
<dbReference type="InterPro" id="IPR013216">
    <property type="entry name" value="Methyltransf_11"/>
</dbReference>
<reference evidence="2 3" key="1">
    <citation type="submission" date="2019-09" db="EMBL/GenBank/DDBJ databases">
        <title>Actinomadura physcomitrii sp. nov., a novel actinomycete isolated from moss [Physcomitrium sphaericum (Ludw) Fuernr].</title>
        <authorList>
            <person name="Liu C."/>
            <person name="Zhuang X."/>
        </authorList>
    </citation>
    <scope>NUCLEOTIDE SEQUENCE [LARGE SCALE GENOMIC DNA]</scope>
    <source>
        <strain evidence="2 3">CYP1-1B</strain>
    </source>
</reference>
<dbReference type="InterPro" id="IPR029063">
    <property type="entry name" value="SAM-dependent_MTases_sf"/>
</dbReference>
<dbReference type="EMBL" id="WBMR01000027">
    <property type="protein sequence ID" value="KAB2383395.1"/>
    <property type="molecule type" value="Genomic_DNA"/>
</dbReference>
<evidence type="ECO:0000259" key="1">
    <source>
        <dbReference type="Pfam" id="PF08241"/>
    </source>
</evidence>
<dbReference type="Pfam" id="PF08241">
    <property type="entry name" value="Methyltransf_11"/>
    <property type="match status" value="1"/>
</dbReference>
<dbReference type="RefSeq" id="WP_151540248.1">
    <property type="nucleotide sequence ID" value="NZ_WBMR01000027.1"/>
</dbReference>
<evidence type="ECO:0000313" key="2">
    <source>
        <dbReference type="EMBL" id="KAB2383395.1"/>
    </source>
</evidence>